<proteinExistence type="predicted"/>
<keyword evidence="3" id="KW-1185">Reference proteome</keyword>
<dbReference type="Proteomes" id="UP001362999">
    <property type="component" value="Unassembled WGS sequence"/>
</dbReference>
<dbReference type="AlphaFoldDB" id="A0AAW0ACH8"/>
<comment type="caution">
    <text evidence="2">The sequence shown here is derived from an EMBL/GenBank/DDBJ whole genome shotgun (WGS) entry which is preliminary data.</text>
</comment>
<sequence>MAARVKANALHIKSNLTFDCLIQAEVRNGVVREIGDLKAGQMRMFPLADIEGCAVGEILNVKARTIPGQLENPLEVVSPVEIEFSGSANGVARFIIGYDATPGLTIDLDASELRATAVRSEVNGRMDTERILGHSEHAVKQGRSYTFNPFAKKLDTPHNGNRTRTQVQFKPTSQPSDGVTSSRKRMRRRQSPNNSSESLEHPNHTRPHSHHTRTKSSKPPRDNESYQQPSGDESSDWEDVDERLPPNPPSNVPRKWNPWPDGKWEATYSREFYEDCQFAVHWACEALES</sequence>
<accession>A0AAW0ACH8</accession>
<feature type="region of interest" description="Disordered" evidence="1">
    <location>
        <begin position="149"/>
        <end position="261"/>
    </location>
</feature>
<feature type="compositionally biased region" description="Polar residues" evidence="1">
    <location>
        <begin position="158"/>
        <end position="181"/>
    </location>
</feature>
<protein>
    <submittedName>
        <fullName evidence="2">Uncharacterized protein</fullName>
    </submittedName>
</protein>
<reference evidence="2 3" key="1">
    <citation type="journal article" date="2024" name="J Genomics">
        <title>Draft genome sequencing and assembly of Favolaschia claudopus CIRM-BRFM 2984 isolated from oak limbs.</title>
        <authorList>
            <person name="Navarro D."/>
            <person name="Drula E."/>
            <person name="Chaduli D."/>
            <person name="Cazenave R."/>
            <person name="Ahrendt S."/>
            <person name="Wang J."/>
            <person name="Lipzen A."/>
            <person name="Daum C."/>
            <person name="Barry K."/>
            <person name="Grigoriev I.V."/>
            <person name="Favel A."/>
            <person name="Rosso M.N."/>
            <person name="Martin F."/>
        </authorList>
    </citation>
    <scope>NUCLEOTIDE SEQUENCE [LARGE SCALE GENOMIC DNA]</scope>
    <source>
        <strain evidence="2 3">CIRM-BRFM 2984</strain>
    </source>
</reference>
<feature type="compositionally biased region" description="Basic residues" evidence="1">
    <location>
        <begin position="204"/>
        <end position="218"/>
    </location>
</feature>
<dbReference type="EMBL" id="JAWWNJ010000075">
    <property type="protein sequence ID" value="KAK7006598.1"/>
    <property type="molecule type" value="Genomic_DNA"/>
</dbReference>
<evidence type="ECO:0000313" key="3">
    <source>
        <dbReference type="Proteomes" id="UP001362999"/>
    </source>
</evidence>
<name>A0AAW0ACH8_9AGAR</name>
<organism evidence="2 3">
    <name type="scientific">Favolaschia claudopus</name>
    <dbReference type="NCBI Taxonomy" id="2862362"/>
    <lineage>
        <taxon>Eukaryota</taxon>
        <taxon>Fungi</taxon>
        <taxon>Dikarya</taxon>
        <taxon>Basidiomycota</taxon>
        <taxon>Agaricomycotina</taxon>
        <taxon>Agaricomycetes</taxon>
        <taxon>Agaricomycetidae</taxon>
        <taxon>Agaricales</taxon>
        <taxon>Marasmiineae</taxon>
        <taxon>Mycenaceae</taxon>
        <taxon>Favolaschia</taxon>
    </lineage>
</organism>
<evidence type="ECO:0000313" key="2">
    <source>
        <dbReference type="EMBL" id="KAK7006598.1"/>
    </source>
</evidence>
<gene>
    <name evidence="2" type="ORF">R3P38DRAFT_3213916</name>
</gene>
<evidence type="ECO:0000256" key="1">
    <source>
        <dbReference type="SAM" id="MobiDB-lite"/>
    </source>
</evidence>